<reference evidence="2" key="1">
    <citation type="submission" date="2025-08" db="UniProtKB">
        <authorList>
            <consortium name="RefSeq"/>
        </authorList>
    </citation>
    <scope>IDENTIFICATION</scope>
</reference>
<dbReference type="Proteomes" id="UP000265300">
    <property type="component" value="Unplaced"/>
</dbReference>
<evidence type="ECO:0000313" key="1">
    <source>
        <dbReference type="Proteomes" id="UP000265300"/>
    </source>
</evidence>
<dbReference type="KEGG" id="lve:103077420"/>
<sequence>MVSLLCKCHVSSCCHPSCCLHPACGPVSCHTTCSCPTCDLCQPHLLPPRVLHFFLLLKLCL</sequence>
<protein>
    <submittedName>
        <fullName evidence="2">Keratin-associated protein 4-9-like</fullName>
    </submittedName>
</protein>
<name>A0A340WNK7_LIPVE</name>
<dbReference type="PROSITE" id="PS51257">
    <property type="entry name" value="PROKAR_LIPOPROTEIN"/>
    <property type="match status" value="1"/>
</dbReference>
<dbReference type="GeneID" id="103077420"/>
<organism evidence="1 2">
    <name type="scientific">Lipotes vexillifer</name>
    <name type="common">Yangtze river dolphin</name>
    <dbReference type="NCBI Taxonomy" id="118797"/>
    <lineage>
        <taxon>Eukaryota</taxon>
        <taxon>Metazoa</taxon>
        <taxon>Chordata</taxon>
        <taxon>Craniata</taxon>
        <taxon>Vertebrata</taxon>
        <taxon>Euteleostomi</taxon>
        <taxon>Mammalia</taxon>
        <taxon>Eutheria</taxon>
        <taxon>Laurasiatheria</taxon>
        <taxon>Artiodactyla</taxon>
        <taxon>Whippomorpha</taxon>
        <taxon>Cetacea</taxon>
        <taxon>Odontoceti</taxon>
        <taxon>Lipotidae</taxon>
        <taxon>Lipotes</taxon>
    </lineage>
</organism>
<feature type="non-terminal residue" evidence="2">
    <location>
        <position position="61"/>
    </location>
</feature>
<accession>A0A340WNK7</accession>
<proteinExistence type="predicted"/>
<evidence type="ECO:0000313" key="2">
    <source>
        <dbReference type="RefSeq" id="XP_007450301.1"/>
    </source>
</evidence>
<keyword evidence="1" id="KW-1185">Reference proteome</keyword>
<dbReference type="InParanoid" id="A0A340WNK7"/>
<gene>
    <name evidence="2" type="primary">LOC103077420</name>
</gene>
<dbReference type="AlphaFoldDB" id="A0A340WNK7"/>
<dbReference type="RefSeq" id="XP_007450301.1">
    <property type="nucleotide sequence ID" value="XM_007450239.1"/>
</dbReference>